<feature type="active site" description="Proton donor" evidence="8">
    <location>
        <position position="221"/>
    </location>
</feature>
<evidence type="ECO:0000313" key="13">
    <source>
        <dbReference type="Proteomes" id="UP000305948"/>
    </source>
</evidence>
<dbReference type="Gene3D" id="1.20.58.860">
    <property type="match status" value="1"/>
</dbReference>
<feature type="site" description="Transition state stabilizer" evidence="8">
    <location>
        <position position="99"/>
    </location>
</feature>
<feature type="coiled-coil region" evidence="9">
    <location>
        <begin position="289"/>
        <end position="316"/>
    </location>
</feature>
<keyword evidence="5 8" id="KW-0833">Ubl conjugation pathway</keyword>
<name>A0A5C3NC03_9AGAM</name>
<dbReference type="SUPFAM" id="SSF54001">
    <property type="entry name" value="Cysteine proteinases"/>
    <property type="match status" value="1"/>
</dbReference>
<accession>A0A5C3NC03</accession>
<dbReference type="InterPro" id="IPR038765">
    <property type="entry name" value="Papain-like_cys_pep_sf"/>
</dbReference>
<feature type="active site" description="Nucleophile" evidence="8">
    <location>
        <position position="105"/>
    </location>
</feature>
<evidence type="ECO:0000256" key="3">
    <source>
        <dbReference type="ARBA" id="ARBA00012759"/>
    </source>
</evidence>
<evidence type="ECO:0000256" key="5">
    <source>
        <dbReference type="ARBA" id="ARBA00022786"/>
    </source>
</evidence>
<evidence type="ECO:0000256" key="2">
    <source>
        <dbReference type="ARBA" id="ARBA00009326"/>
    </source>
</evidence>
<evidence type="ECO:0000256" key="6">
    <source>
        <dbReference type="ARBA" id="ARBA00022801"/>
    </source>
</evidence>
<dbReference type="GO" id="GO:0006511">
    <property type="term" value="P:ubiquitin-dependent protein catabolic process"/>
    <property type="evidence" value="ECO:0007669"/>
    <property type="project" value="UniProtKB-UniRule"/>
</dbReference>
<dbReference type="InterPro" id="IPR036959">
    <property type="entry name" value="Peptidase_C12_UCH_sf"/>
</dbReference>
<protein>
    <recommendedName>
        <fullName evidence="3 8">ubiquitinyl hydrolase 1</fullName>
        <ecNumber evidence="3 8">3.4.19.12</ecNumber>
    </recommendedName>
</protein>
<dbReference type="PANTHER" id="PTHR10589">
    <property type="entry name" value="UBIQUITIN CARBOXYL-TERMINAL HYDROLASE"/>
    <property type="match status" value="1"/>
</dbReference>
<dbReference type="InterPro" id="IPR001578">
    <property type="entry name" value="Peptidase_C12_UCH"/>
</dbReference>
<sequence length="439" mass="48907">MALVSDSQTPSGQGHELVGGPFAVIESDPGVFSSLIRKLGVRGLELVEIYDIEPWAVDHLKPYGLIFCFLWGKDGGDSSKKQWDLEDDPAAKRVWFANQLSDDACASQAILNVLFNCPNVQLGEPLQSFRDETSEMSSVMKGLAISNQRFIRDSQNSLARPSDIRGALNAIANTTLAASKAEAKAKQGPPPAKRRKTDSPDKRKAKAKAKTSAEDEEETYHFIGYVPAHGKVWELDGLKAGPLEVGELSAEPGQSWMDVVRPALRLKMSKYAGEHNIRFNLLAIVDSAYEAASDELELVKRERRALERRLEEVFGNKWTEKVDQTLLSSCPLESLKETFGSDFGIRKQDKQMAILDLPERHLLGEWERCVRQMITANVAVEEELVKAKRERTEHIKRTHDYEPFITEFITALHDAQLLNPLLGLGDDGKKVPVGEKQSS</sequence>
<dbReference type="Pfam" id="PF18031">
    <property type="entry name" value="UCH_C"/>
    <property type="match status" value="1"/>
</dbReference>
<keyword evidence="13" id="KW-1185">Reference proteome</keyword>
<dbReference type="GO" id="GO:0016579">
    <property type="term" value="P:protein deubiquitination"/>
    <property type="evidence" value="ECO:0007669"/>
    <property type="project" value="TreeGrafter"/>
</dbReference>
<dbReference type="PANTHER" id="PTHR10589:SF16">
    <property type="entry name" value="UBIQUITIN CARBOXYL-TERMINAL HYDROLASE ISOZYME L5"/>
    <property type="match status" value="1"/>
</dbReference>
<evidence type="ECO:0000256" key="4">
    <source>
        <dbReference type="ARBA" id="ARBA00022670"/>
    </source>
</evidence>
<proteinExistence type="inferred from homology"/>
<reference evidence="12 13" key="1">
    <citation type="journal article" date="2019" name="Nat. Ecol. Evol.">
        <title>Megaphylogeny resolves global patterns of mushroom evolution.</title>
        <authorList>
            <person name="Varga T."/>
            <person name="Krizsan K."/>
            <person name="Foldi C."/>
            <person name="Dima B."/>
            <person name="Sanchez-Garcia M."/>
            <person name="Sanchez-Ramirez S."/>
            <person name="Szollosi G.J."/>
            <person name="Szarkandi J.G."/>
            <person name="Papp V."/>
            <person name="Albert L."/>
            <person name="Andreopoulos W."/>
            <person name="Angelini C."/>
            <person name="Antonin V."/>
            <person name="Barry K.W."/>
            <person name="Bougher N.L."/>
            <person name="Buchanan P."/>
            <person name="Buyck B."/>
            <person name="Bense V."/>
            <person name="Catcheside P."/>
            <person name="Chovatia M."/>
            <person name="Cooper J."/>
            <person name="Damon W."/>
            <person name="Desjardin D."/>
            <person name="Finy P."/>
            <person name="Geml J."/>
            <person name="Haridas S."/>
            <person name="Hughes K."/>
            <person name="Justo A."/>
            <person name="Karasinski D."/>
            <person name="Kautmanova I."/>
            <person name="Kiss B."/>
            <person name="Kocsube S."/>
            <person name="Kotiranta H."/>
            <person name="LaButti K.M."/>
            <person name="Lechner B.E."/>
            <person name="Liimatainen K."/>
            <person name="Lipzen A."/>
            <person name="Lukacs Z."/>
            <person name="Mihaltcheva S."/>
            <person name="Morgado L.N."/>
            <person name="Niskanen T."/>
            <person name="Noordeloos M.E."/>
            <person name="Ohm R.A."/>
            <person name="Ortiz-Santana B."/>
            <person name="Ovrebo C."/>
            <person name="Racz N."/>
            <person name="Riley R."/>
            <person name="Savchenko A."/>
            <person name="Shiryaev A."/>
            <person name="Soop K."/>
            <person name="Spirin V."/>
            <person name="Szebenyi C."/>
            <person name="Tomsovsky M."/>
            <person name="Tulloss R.E."/>
            <person name="Uehling J."/>
            <person name="Grigoriev I.V."/>
            <person name="Vagvolgyi C."/>
            <person name="Papp T."/>
            <person name="Martin F.M."/>
            <person name="Miettinen O."/>
            <person name="Hibbett D.S."/>
            <person name="Nagy L.G."/>
        </authorList>
    </citation>
    <scope>NUCLEOTIDE SEQUENCE [LARGE SCALE GENOMIC DNA]</scope>
    <source>
        <strain evidence="12 13">OMC1185</strain>
    </source>
</reference>
<dbReference type="EMBL" id="ML213511">
    <property type="protein sequence ID" value="TFK51401.1"/>
    <property type="molecule type" value="Genomic_DNA"/>
</dbReference>
<dbReference type="Pfam" id="PF01088">
    <property type="entry name" value="Peptidase_C12"/>
    <property type="match status" value="1"/>
</dbReference>
<evidence type="ECO:0000256" key="10">
    <source>
        <dbReference type="SAM" id="MobiDB-lite"/>
    </source>
</evidence>
<keyword evidence="4 8" id="KW-0645">Protease</keyword>
<gene>
    <name evidence="12" type="ORF">OE88DRAFT_1629675</name>
</gene>
<evidence type="ECO:0000256" key="9">
    <source>
        <dbReference type="SAM" id="Coils"/>
    </source>
</evidence>
<comment type="similarity">
    <text evidence="2 8">Belongs to the peptidase C12 family.</text>
</comment>
<keyword evidence="9" id="KW-0175">Coiled coil</keyword>
<evidence type="ECO:0000256" key="1">
    <source>
        <dbReference type="ARBA" id="ARBA00000707"/>
    </source>
</evidence>
<evidence type="ECO:0000313" key="12">
    <source>
        <dbReference type="EMBL" id="TFK51401.1"/>
    </source>
</evidence>
<dbReference type="PROSITE" id="PS52048">
    <property type="entry name" value="UCH_DOMAIN"/>
    <property type="match status" value="1"/>
</dbReference>
<dbReference type="InterPro" id="IPR041507">
    <property type="entry name" value="UCH_C"/>
</dbReference>
<dbReference type="AlphaFoldDB" id="A0A5C3NC03"/>
<dbReference type="EC" id="3.4.19.12" evidence="3 8"/>
<dbReference type="GO" id="GO:0005737">
    <property type="term" value="C:cytoplasm"/>
    <property type="evidence" value="ECO:0007669"/>
    <property type="project" value="TreeGrafter"/>
</dbReference>
<dbReference type="Proteomes" id="UP000305948">
    <property type="component" value="Unassembled WGS sequence"/>
</dbReference>
<feature type="site" description="Important for enzyme activity" evidence="8">
    <location>
        <position position="236"/>
    </location>
</feature>
<evidence type="ECO:0000256" key="8">
    <source>
        <dbReference type="PROSITE-ProRule" id="PRU01393"/>
    </source>
</evidence>
<organism evidence="12 13">
    <name type="scientific">Heliocybe sulcata</name>
    <dbReference type="NCBI Taxonomy" id="5364"/>
    <lineage>
        <taxon>Eukaryota</taxon>
        <taxon>Fungi</taxon>
        <taxon>Dikarya</taxon>
        <taxon>Basidiomycota</taxon>
        <taxon>Agaricomycotina</taxon>
        <taxon>Agaricomycetes</taxon>
        <taxon>Gloeophyllales</taxon>
        <taxon>Gloeophyllaceae</taxon>
        <taxon>Heliocybe</taxon>
    </lineage>
</organism>
<dbReference type="OrthoDB" id="1924260at2759"/>
<keyword evidence="6 8" id="KW-0378">Hydrolase</keyword>
<dbReference type="Gene3D" id="3.40.532.10">
    <property type="entry name" value="Peptidase C12, ubiquitin carboxyl-terminal hydrolase"/>
    <property type="match status" value="1"/>
</dbReference>
<dbReference type="GO" id="GO:0004843">
    <property type="term" value="F:cysteine-type deubiquitinase activity"/>
    <property type="evidence" value="ECO:0007669"/>
    <property type="project" value="UniProtKB-UniRule"/>
</dbReference>
<feature type="domain" description="UCH catalytic" evidence="11">
    <location>
        <begin position="21"/>
        <end position="286"/>
    </location>
</feature>
<evidence type="ECO:0000259" key="11">
    <source>
        <dbReference type="PROSITE" id="PS52048"/>
    </source>
</evidence>
<feature type="coiled-coil region" evidence="9">
    <location>
        <begin position="370"/>
        <end position="397"/>
    </location>
</feature>
<keyword evidence="7 8" id="KW-0788">Thiol protease</keyword>
<dbReference type="STRING" id="5364.A0A5C3NC03"/>
<comment type="catalytic activity">
    <reaction evidence="1 8">
        <text>Thiol-dependent hydrolysis of ester, thioester, amide, peptide and isopeptide bonds formed by the C-terminal Gly of ubiquitin (a 76-residue protein attached to proteins as an intracellular targeting signal).</text>
        <dbReference type="EC" id="3.4.19.12"/>
    </reaction>
</comment>
<feature type="region of interest" description="Disordered" evidence="10">
    <location>
        <begin position="179"/>
        <end position="213"/>
    </location>
</feature>
<evidence type="ECO:0000256" key="7">
    <source>
        <dbReference type="ARBA" id="ARBA00022807"/>
    </source>
</evidence>